<name>A0A368YTA1_9RHOB</name>
<gene>
    <name evidence="2" type="ORF">DFP89_11133</name>
</gene>
<dbReference type="AlphaFoldDB" id="A0A368YTA1"/>
<comment type="caution">
    <text evidence="2">The sequence shown here is derived from an EMBL/GenBank/DDBJ whole genome shotgun (WGS) entry which is preliminary data.</text>
</comment>
<evidence type="ECO:0000256" key="1">
    <source>
        <dbReference type="SAM" id="SignalP"/>
    </source>
</evidence>
<organism evidence="2 3">
    <name type="scientific">Paracoccus lutimaris</name>
    <dbReference type="NCBI Taxonomy" id="1490030"/>
    <lineage>
        <taxon>Bacteria</taxon>
        <taxon>Pseudomonadati</taxon>
        <taxon>Pseudomonadota</taxon>
        <taxon>Alphaproteobacteria</taxon>
        <taxon>Rhodobacterales</taxon>
        <taxon>Paracoccaceae</taxon>
        <taxon>Paracoccus</taxon>
    </lineage>
</organism>
<dbReference type="OrthoDB" id="9810895at2"/>
<feature type="signal peptide" evidence="1">
    <location>
        <begin position="1"/>
        <end position="25"/>
    </location>
</feature>
<sequence>MKMPQMTRIAPTALLALALALPASAAITSREDNLAAPRGWSAMAGMDPHAVAEMARSLPLSDQAAGDQPWCDHRAEVERTLTHDFGEEKIATAAQGMVLWGSELMGTWTMVLDRADATSCVIASGIGYSDGTSPQEFFTKAGLNG</sequence>
<proteinExistence type="predicted"/>
<keyword evidence="1" id="KW-0732">Signal</keyword>
<evidence type="ECO:0000313" key="3">
    <source>
        <dbReference type="Proteomes" id="UP000253345"/>
    </source>
</evidence>
<reference evidence="2 3" key="1">
    <citation type="submission" date="2018-07" db="EMBL/GenBank/DDBJ databases">
        <title>Genomic Encyclopedia of Type Strains, Phase III (KMG-III): the genomes of soil and plant-associated and newly described type strains.</title>
        <authorList>
            <person name="Whitman W."/>
        </authorList>
    </citation>
    <scope>NUCLEOTIDE SEQUENCE [LARGE SCALE GENOMIC DNA]</scope>
    <source>
        <strain evidence="2 3">CECT 8525</strain>
    </source>
</reference>
<evidence type="ECO:0000313" key="2">
    <source>
        <dbReference type="EMBL" id="RCW82829.1"/>
    </source>
</evidence>
<dbReference type="Proteomes" id="UP000253345">
    <property type="component" value="Unassembled WGS sequence"/>
</dbReference>
<feature type="chain" id="PRO_5017050073" evidence="1">
    <location>
        <begin position="26"/>
        <end position="145"/>
    </location>
</feature>
<protein>
    <submittedName>
        <fullName evidence="2">Uncharacterized protein</fullName>
    </submittedName>
</protein>
<keyword evidence="3" id="KW-1185">Reference proteome</keyword>
<dbReference type="EMBL" id="QPJL01000011">
    <property type="protein sequence ID" value="RCW82829.1"/>
    <property type="molecule type" value="Genomic_DNA"/>
</dbReference>
<accession>A0A368YTA1</accession>